<evidence type="ECO:0000313" key="2">
    <source>
        <dbReference type="Proteomes" id="UP000230390"/>
    </source>
</evidence>
<sequence>MPNPIDRRRYVAPHLREAKALTDQCGEAYIKAWNRPYNLMAEKTMLDIFIRTCPIDCSEDIVALDIAIDAAKIEVPLAKQRLVAALAKFHSLKTDG</sequence>
<accession>A0A2G8T804</accession>
<dbReference type="RefSeq" id="WP_099793582.1">
    <property type="nucleotide sequence ID" value="NZ_JBHLYV010000004.1"/>
</dbReference>
<comment type="caution">
    <text evidence="1">The sequence shown here is derived from an EMBL/GenBank/DDBJ whole genome shotgun (WGS) entry which is preliminary data.</text>
</comment>
<dbReference type="AlphaFoldDB" id="A0A2G8T804"/>
<reference evidence="1 2" key="1">
    <citation type="submission" date="2017-10" db="EMBL/GenBank/DDBJ databases">
        <title>Massilia psychrophilum sp. nov., a novel purple-pigmented bacterium isolated from Tianshan glacier, Xinjiang Municipality, China.</title>
        <authorList>
            <person name="Wang H."/>
        </authorList>
    </citation>
    <scope>NUCLEOTIDE SEQUENCE [LARGE SCALE GENOMIC DNA]</scope>
    <source>
        <strain evidence="1 2">JCM 30074</strain>
    </source>
</reference>
<protein>
    <submittedName>
        <fullName evidence="1">Uncharacterized protein</fullName>
    </submittedName>
</protein>
<dbReference type="EMBL" id="PDOC01000033">
    <property type="protein sequence ID" value="PIL42196.1"/>
    <property type="molecule type" value="Genomic_DNA"/>
</dbReference>
<name>A0A2G8T804_9BURK</name>
<dbReference type="Proteomes" id="UP000230390">
    <property type="component" value="Unassembled WGS sequence"/>
</dbReference>
<gene>
    <name evidence="1" type="ORF">CR105_25675</name>
</gene>
<evidence type="ECO:0000313" key="1">
    <source>
        <dbReference type="EMBL" id="PIL42196.1"/>
    </source>
</evidence>
<proteinExistence type="predicted"/>
<organism evidence="1 2">
    <name type="scientific">Massilia eurypsychrophila</name>
    <dbReference type="NCBI Taxonomy" id="1485217"/>
    <lineage>
        <taxon>Bacteria</taxon>
        <taxon>Pseudomonadati</taxon>
        <taxon>Pseudomonadota</taxon>
        <taxon>Betaproteobacteria</taxon>
        <taxon>Burkholderiales</taxon>
        <taxon>Oxalobacteraceae</taxon>
        <taxon>Telluria group</taxon>
        <taxon>Massilia</taxon>
    </lineage>
</organism>
<keyword evidence="2" id="KW-1185">Reference proteome</keyword>